<proteinExistence type="predicted"/>
<comment type="caution">
    <text evidence="2">The sequence shown here is derived from an EMBL/GenBank/DDBJ whole genome shotgun (WGS) entry which is preliminary data.</text>
</comment>
<feature type="compositionally biased region" description="Basic and acidic residues" evidence="1">
    <location>
        <begin position="83"/>
        <end position="92"/>
    </location>
</feature>
<evidence type="ECO:0000313" key="2">
    <source>
        <dbReference type="EMBL" id="GIY31388.1"/>
    </source>
</evidence>
<dbReference type="Proteomes" id="UP001054945">
    <property type="component" value="Unassembled WGS sequence"/>
</dbReference>
<keyword evidence="3" id="KW-1185">Reference proteome</keyword>
<reference evidence="2 3" key="1">
    <citation type="submission" date="2021-06" db="EMBL/GenBank/DDBJ databases">
        <title>Caerostris extrusa draft genome.</title>
        <authorList>
            <person name="Kono N."/>
            <person name="Arakawa K."/>
        </authorList>
    </citation>
    <scope>NUCLEOTIDE SEQUENCE [LARGE SCALE GENOMIC DNA]</scope>
</reference>
<feature type="region of interest" description="Disordered" evidence="1">
    <location>
        <begin position="29"/>
        <end position="92"/>
    </location>
</feature>
<evidence type="ECO:0000256" key="1">
    <source>
        <dbReference type="SAM" id="MobiDB-lite"/>
    </source>
</evidence>
<dbReference type="EMBL" id="BPLR01009372">
    <property type="protein sequence ID" value="GIY31388.1"/>
    <property type="molecule type" value="Genomic_DNA"/>
</dbReference>
<protein>
    <submittedName>
        <fullName evidence="2">Uncharacterized protein</fullName>
    </submittedName>
</protein>
<sequence>MALQVFLETFSKLMWKLYGTNPKTVKTMKKPKALGDDFRVRTNGSRPDLSIQDIRRESLGKKGRGGGGGMEKGNRCQNKGSRKGPERMKSNN</sequence>
<dbReference type="AlphaFoldDB" id="A0AAV4SA58"/>
<name>A0AAV4SA58_CAEEX</name>
<accession>A0AAV4SA58</accession>
<gene>
    <name evidence="2" type="ORF">CEXT_382721</name>
</gene>
<organism evidence="2 3">
    <name type="scientific">Caerostris extrusa</name>
    <name type="common">Bark spider</name>
    <name type="synonym">Caerostris bankana</name>
    <dbReference type="NCBI Taxonomy" id="172846"/>
    <lineage>
        <taxon>Eukaryota</taxon>
        <taxon>Metazoa</taxon>
        <taxon>Ecdysozoa</taxon>
        <taxon>Arthropoda</taxon>
        <taxon>Chelicerata</taxon>
        <taxon>Arachnida</taxon>
        <taxon>Araneae</taxon>
        <taxon>Araneomorphae</taxon>
        <taxon>Entelegynae</taxon>
        <taxon>Araneoidea</taxon>
        <taxon>Araneidae</taxon>
        <taxon>Caerostris</taxon>
    </lineage>
</organism>
<evidence type="ECO:0000313" key="3">
    <source>
        <dbReference type="Proteomes" id="UP001054945"/>
    </source>
</evidence>